<dbReference type="GO" id="GO:0009246">
    <property type="term" value="P:enterobacterial common antigen biosynthetic process"/>
    <property type="evidence" value="ECO:0007669"/>
    <property type="project" value="TreeGrafter"/>
</dbReference>
<dbReference type="OrthoDB" id="2139385at2"/>
<feature type="transmembrane region" description="Helical" evidence="7">
    <location>
        <begin position="74"/>
        <end position="97"/>
    </location>
</feature>
<keyword evidence="10" id="KW-1185">Reference proteome</keyword>
<evidence type="ECO:0000313" key="10">
    <source>
        <dbReference type="Proteomes" id="UP000263232"/>
    </source>
</evidence>
<keyword evidence="3" id="KW-1003">Cell membrane</keyword>
<comment type="subcellular location">
    <subcellularLocation>
        <location evidence="1">Cell membrane</location>
        <topology evidence="1">Multi-pass membrane protein</topology>
    </subcellularLocation>
</comment>
<dbReference type="GO" id="GO:0016413">
    <property type="term" value="F:O-acetyltransferase activity"/>
    <property type="evidence" value="ECO:0007669"/>
    <property type="project" value="TreeGrafter"/>
</dbReference>
<feature type="transmembrane region" description="Helical" evidence="7">
    <location>
        <begin position="298"/>
        <end position="317"/>
    </location>
</feature>
<feature type="transmembrane region" description="Helical" evidence="7">
    <location>
        <begin position="213"/>
        <end position="228"/>
    </location>
</feature>
<organism evidence="9 10">
    <name type="scientific">Suicoccus acidiformans</name>
    <dbReference type="NCBI Taxonomy" id="2036206"/>
    <lineage>
        <taxon>Bacteria</taxon>
        <taxon>Bacillati</taxon>
        <taxon>Bacillota</taxon>
        <taxon>Bacilli</taxon>
        <taxon>Lactobacillales</taxon>
        <taxon>Aerococcaceae</taxon>
        <taxon>Suicoccus</taxon>
    </lineage>
</organism>
<keyword evidence="5 7" id="KW-1133">Transmembrane helix</keyword>
<dbReference type="Pfam" id="PF01757">
    <property type="entry name" value="Acyl_transf_3"/>
    <property type="match status" value="1"/>
</dbReference>
<dbReference type="AlphaFoldDB" id="A0A347WHY7"/>
<reference evidence="9 10" key="1">
    <citation type="submission" date="2017-09" db="EMBL/GenBank/DDBJ databases">
        <title>Complete genome sequence of Oxytococcus suis strain ZY16052.</title>
        <authorList>
            <person name="Li F."/>
        </authorList>
    </citation>
    <scope>NUCLEOTIDE SEQUENCE [LARGE SCALE GENOMIC DNA]</scope>
    <source>
        <strain evidence="9 10">ZY16052</strain>
    </source>
</reference>
<keyword evidence="6 7" id="KW-0472">Membrane</keyword>
<dbReference type="InterPro" id="IPR002656">
    <property type="entry name" value="Acyl_transf_3_dom"/>
</dbReference>
<proteinExistence type="inferred from homology"/>
<name>A0A347WHY7_9LACT</name>
<evidence type="ECO:0000256" key="6">
    <source>
        <dbReference type="ARBA" id="ARBA00023136"/>
    </source>
</evidence>
<keyword evidence="4 7" id="KW-0812">Transmembrane</keyword>
<dbReference type="PANTHER" id="PTHR40074:SF2">
    <property type="entry name" value="O-ACETYLTRANSFERASE WECH"/>
    <property type="match status" value="1"/>
</dbReference>
<feature type="transmembrane region" description="Helical" evidence="7">
    <location>
        <begin position="157"/>
        <end position="172"/>
    </location>
</feature>
<feature type="domain" description="Acyltransferase 3" evidence="8">
    <location>
        <begin position="5"/>
        <end position="313"/>
    </location>
</feature>
<evidence type="ECO:0000256" key="2">
    <source>
        <dbReference type="ARBA" id="ARBA00007400"/>
    </source>
</evidence>
<comment type="similarity">
    <text evidence="2">Belongs to the acyltransferase 3 family.</text>
</comment>
<evidence type="ECO:0000256" key="3">
    <source>
        <dbReference type="ARBA" id="ARBA00022475"/>
    </source>
</evidence>
<evidence type="ECO:0000256" key="1">
    <source>
        <dbReference type="ARBA" id="ARBA00004651"/>
    </source>
</evidence>
<dbReference type="EMBL" id="CP023434">
    <property type="protein sequence ID" value="AXY24694.1"/>
    <property type="molecule type" value="Genomic_DNA"/>
</dbReference>
<protein>
    <recommendedName>
        <fullName evidence="8">Acyltransferase 3 domain-containing protein</fullName>
    </recommendedName>
</protein>
<sequence length="333" mass="38051">MSKRNYSIDACRFIAAIIVVLIHVSANVPEASRDKSLVYQFVQPFFEVSVPFFFSVSGFLLVKRKRAYIQRYCLNVLSLFLAASLFYVVADVVFLVIQHGQTGEALLALFAEWLNGKGWMSLFNGTWGQFHLWYLFALVCGTVLWTKLKETKMTDELTLVISLLIYVISSLIRQESEWLAAFLRYGGFIKALAYLSIGAYVRQKSWPSFQKGRLPYIALSVLAIYVSLVNRPLFFFADEILLQIFIFSLLQWLNAHPGQPTYWAHLGEASDGIYVLHIVWIRLLDALLANWQLSHQMVSGYIIGMALICLLASYACYPTFQRYILNPLASLFI</sequence>
<feature type="transmembrane region" description="Helical" evidence="7">
    <location>
        <begin position="12"/>
        <end position="29"/>
    </location>
</feature>
<dbReference type="Proteomes" id="UP000263232">
    <property type="component" value="Chromosome"/>
</dbReference>
<evidence type="ECO:0000256" key="7">
    <source>
        <dbReference type="SAM" id="Phobius"/>
    </source>
</evidence>
<feature type="transmembrane region" description="Helical" evidence="7">
    <location>
        <begin position="178"/>
        <end position="201"/>
    </location>
</feature>
<dbReference type="PANTHER" id="PTHR40074">
    <property type="entry name" value="O-ACETYLTRANSFERASE WECH"/>
    <property type="match status" value="1"/>
</dbReference>
<dbReference type="RefSeq" id="WP_118989618.1">
    <property type="nucleotide sequence ID" value="NZ_CP023434.1"/>
</dbReference>
<dbReference type="KEGG" id="abae:CL176_00870"/>
<feature type="transmembrane region" description="Helical" evidence="7">
    <location>
        <begin position="127"/>
        <end position="145"/>
    </location>
</feature>
<dbReference type="GO" id="GO:0005886">
    <property type="term" value="C:plasma membrane"/>
    <property type="evidence" value="ECO:0007669"/>
    <property type="project" value="UniProtKB-SubCell"/>
</dbReference>
<evidence type="ECO:0000313" key="9">
    <source>
        <dbReference type="EMBL" id="AXY24694.1"/>
    </source>
</evidence>
<gene>
    <name evidence="9" type="ORF">CL176_00870</name>
</gene>
<evidence type="ECO:0000256" key="4">
    <source>
        <dbReference type="ARBA" id="ARBA00022692"/>
    </source>
</evidence>
<accession>A0A347WHY7</accession>
<feature type="transmembrane region" description="Helical" evidence="7">
    <location>
        <begin position="41"/>
        <end position="62"/>
    </location>
</feature>
<evidence type="ECO:0000259" key="8">
    <source>
        <dbReference type="Pfam" id="PF01757"/>
    </source>
</evidence>
<evidence type="ECO:0000256" key="5">
    <source>
        <dbReference type="ARBA" id="ARBA00022989"/>
    </source>
</evidence>